<keyword evidence="1" id="KW-0472">Membrane</keyword>
<keyword evidence="1" id="KW-0812">Transmembrane</keyword>
<evidence type="ECO:0000313" key="2">
    <source>
        <dbReference type="EMBL" id="OUC79046.1"/>
    </source>
</evidence>
<feature type="transmembrane region" description="Helical" evidence="1">
    <location>
        <begin position="44"/>
        <end position="66"/>
    </location>
</feature>
<keyword evidence="3" id="KW-1185">Reference proteome</keyword>
<protein>
    <submittedName>
        <fullName evidence="2">Uncharacterized protein</fullName>
    </submittedName>
</protein>
<name>A0A243QDY6_9ACTN</name>
<dbReference type="EMBL" id="NGFO01000009">
    <property type="protein sequence ID" value="OUC79046.1"/>
    <property type="molecule type" value="Genomic_DNA"/>
</dbReference>
<dbReference type="STRING" id="417102.CA982_10010"/>
<feature type="transmembrane region" description="Helical" evidence="1">
    <location>
        <begin position="78"/>
        <end position="98"/>
    </location>
</feature>
<feature type="transmembrane region" description="Helical" evidence="1">
    <location>
        <begin position="12"/>
        <end position="32"/>
    </location>
</feature>
<proteinExistence type="predicted"/>
<organism evidence="2 3">
    <name type="scientific">Gordonia lacunae</name>
    <dbReference type="NCBI Taxonomy" id="417102"/>
    <lineage>
        <taxon>Bacteria</taxon>
        <taxon>Bacillati</taxon>
        <taxon>Actinomycetota</taxon>
        <taxon>Actinomycetes</taxon>
        <taxon>Mycobacteriales</taxon>
        <taxon>Gordoniaceae</taxon>
        <taxon>Gordonia</taxon>
    </lineage>
</organism>
<comment type="caution">
    <text evidence="2">The sequence shown here is derived from an EMBL/GenBank/DDBJ whole genome shotgun (WGS) entry which is preliminary data.</text>
</comment>
<dbReference type="RefSeq" id="WP_086535182.1">
    <property type="nucleotide sequence ID" value="NZ_JBLKRZ010000006.1"/>
</dbReference>
<dbReference type="OrthoDB" id="4546196at2"/>
<reference evidence="2 3" key="1">
    <citation type="submission" date="2017-05" db="EMBL/GenBank/DDBJ databases">
        <title>Biotechnological potential of actinobacteria isolated from South African environments.</title>
        <authorList>
            <person name="Le Roes-Hill M."/>
            <person name="Prins A."/>
            <person name="Durrell K.A."/>
        </authorList>
    </citation>
    <scope>NUCLEOTIDE SEQUENCE [LARGE SCALE GENOMIC DNA]</scope>
    <source>
        <strain evidence="2">BS2</strain>
    </source>
</reference>
<dbReference type="AlphaFoldDB" id="A0A243QDY6"/>
<feature type="transmembrane region" description="Helical" evidence="1">
    <location>
        <begin position="113"/>
        <end position="134"/>
    </location>
</feature>
<sequence>MLPTLWGRIQTRVLVLGILGGLWTIVLVPFLWLISTGDPSILDVYRVAFTVLLTVIVLGVLWEFLYHFLQQFRWEKDWPTLFGLLTAINEGILVWIVIDNTGLLPDSLRPSPFVFSVQFVTTWLLVWVAVNGPLRAVFPHWRFQGGRFL</sequence>
<keyword evidence="1" id="KW-1133">Transmembrane helix</keyword>
<dbReference type="Proteomes" id="UP000194632">
    <property type="component" value="Unassembled WGS sequence"/>
</dbReference>
<gene>
    <name evidence="2" type="ORF">CA982_10010</name>
</gene>
<accession>A0A243QDY6</accession>
<evidence type="ECO:0000256" key="1">
    <source>
        <dbReference type="SAM" id="Phobius"/>
    </source>
</evidence>
<evidence type="ECO:0000313" key="3">
    <source>
        <dbReference type="Proteomes" id="UP000194632"/>
    </source>
</evidence>